<dbReference type="PANTHER" id="PTHR34773:SF1">
    <property type="entry name" value="FLAGELLAR SECRETION CHAPERONE FLIS"/>
    <property type="match status" value="1"/>
</dbReference>
<dbReference type="NCBIfam" id="TIGR00208">
    <property type="entry name" value="fliS"/>
    <property type="match status" value="1"/>
</dbReference>
<sequence length="137" mass="15905">MKTNPYQQYKQTQIQTASQDKLILMLFDGAIKFVNQGKLALKEEKYDKANECLKRAQDIVAEFMASLNFDAGEIANNLYVLYDYIHRRLIEANINKDTGILDEVNNMLNNLKDTWIQVFEKVKEQQIKQNGGLEIDK</sequence>
<dbReference type="SUPFAM" id="SSF101116">
    <property type="entry name" value="Flagellar export chaperone FliS"/>
    <property type="match status" value="1"/>
</dbReference>
<evidence type="ECO:0000313" key="7">
    <source>
        <dbReference type="EMBL" id="QSQ10395.1"/>
    </source>
</evidence>
<accession>A0A8A0RPS8</accession>
<evidence type="ECO:0000256" key="5">
    <source>
        <dbReference type="ARBA" id="ARBA00023186"/>
    </source>
</evidence>
<reference evidence="7" key="1">
    <citation type="submission" date="2020-07" db="EMBL/GenBank/DDBJ databases">
        <title>Koleobacter methoxysyntrophicus gen. nov., sp. nov., a novel anaerobic bacterium isolated from deep subsurface oil field and proposal of Koleobacterales ord. nov. in the phylum Firmicutes.</title>
        <authorList>
            <person name="Sakamoto S."/>
            <person name="Tamaki H."/>
        </authorList>
    </citation>
    <scope>NUCLEOTIDE SEQUENCE</scope>
    <source>
        <strain evidence="7">NRmbB1</strain>
    </source>
</reference>
<evidence type="ECO:0000256" key="4">
    <source>
        <dbReference type="ARBA" id="ARBA00022795"/>
    </source>
</evidence>
<evidence type="ECO:0000256" key="6">
    <source>
        <dbReference type="PIRNR" id="PIRNR039090"/>
    </source>
</evidence>
<dbReference type="EMBL" id="CP059066">
    <property type="protein sequence ID" value="QSQ10395.1"/>
    <property type="molecule type" value="Genomic_DNA"/>
</dbReference>
<keyword evidence="8" id="KW-1185">Reference proteome</keyword>
<keyword evidence="3 6" id="KW-0963">Cytoplasm</keyword>
<keyword evidence="4 6" id="KW-1005">Bacterial flagellum biogenesis</keyword>
<keyword evidence="7" id="KW-0282">Flagellum</keyword>
<keyword evidence="7" id="KW-0966">Cell projection</keyword>
<proteinExistence type="inferred from homology"/>
<dbReference type="GO" id="GO:0005829">
    <property type="term" value="C:cytosol"/>
    <property type="evidence" value="ECO:0007669"/>
    <property type="project" value="UniProtKB-SubCell"/>
</dbReference>
<dbReference type="Pfam" id="PF02561">
    <property type="entry name" value="FliS"/>
    <property type="match status" value="1"/>
</dbReference>
<protein>
    <recommendedName>
        <fullName evidence="6">Flagellar secretion chaperone FliS</fullName>
    </recommendedName>
</protein>
<evidence type="ECO:0000256" key="2">
    <source>
        <dbReference type="ARBA" id="ARBA00008787"/>
    </source>
</evidence>
<dbReference type="PIRSF" id="PIRSF039090">
    <property type="entry name" value="Flis"/>
    <property type="match status" value="1"/>
</dbReference>
<evidence type="ECO:0000256" key="3">
    <source>
        <dbReference type="ARBA" id="ARBA00022490"/>
    </source>
</evidence>
<dbReference type="GO" id="GO:0071973">
    <property type="term" value="P:bacterial-type flagellum-dependent cell motility"/>
    <property type="evidence" value="ECO:0007669"/>
    <property type="project" value="TreeGrafter"/>
</dbReference>
<organism evidence="7 8">
    <name type="scientific">Koleobacter methoxysyntrophicus</name>
    <dbReference type="NCBI Taxonomy" id="2751313"/>
    <lineage>
        <taxon>Bacteria</taxon>
        <taxon>Bacillati</taxon>
        <taxon>Bacillota</taxon>
        <taxon>Clostridia</taxon>
        <taxon>Koleobacterales</taxon>
        <taxon>Koleobacteraceae</taxon>
        <taxon>Koleobacter</taxon>
    </lineage>
</organism>
<comment type="similarity">
    <text evidence="2 6">Belongs to the FliS family.</text>
</comment>
<dbReference type="AlphaFoldDB" id="A0A8A0RPS8"/>
<keyword evidence="5" id="KW-0143">Chaperone</keyword>
<comment type="subcellular location">
    <subcellularLocation>
        <location evidence="1 6">Cytoplasm</location>
        <location evidence="1 6">Cytosol</location>
    </subcellularLocation>
</comment>
<name>A0A8A0RPS8_9FIRM</name>
<dbReference type="InterPro" id="IPR036584">
    <property type="entry name" value="FliS_sf"/>
</dbReference>
<dbReference type="PANTHER" id="PTHR34773">
    <property type="entry name" value="FLAGELLAR SECRETION CHAPERONE FLIS"/>
    <property type="match status" value="1"/>
</dbReference>
<dbReference type="KEGG" id="kme:H0A61_02800"/>
<dbReference type="Gene3D" id="1.20.120.340">
    <property type="entry name" value="Flagellar protein FliS"/>
    <property type="match status" value="1"/>
</dbReference>
<keyword evidence="7" id="KW-0969">Cilium</keyword>
<dbReference type="GO" id="GO:0044780">
    <property type="term" value="P:bacterial-type flagellum assembly"/>
    <property type="evidence" value="ECO:0007669"/>
    <property type="project" value="InterPro"/>
</dbReference>
<evidence type="ECO:0000313" key="8">
    <source>
        <dbReference type="Proteomes" id="UP000662904"/>
    </source>
</evidence>
<dbReference type="RefSeq" id="WP_206707703.1">
    <property type="nucleotide sequence ID" value="NZ_CP059066.1"/>
</dbReference>
<gene>
    <name evidence="7" type="primary">fliS</name>
    <name evidence="7" type="ORF">H0A61_02800</name>
</gene>
<dbReference type="Proteomes" id="UP000662904">
    <property type="component" value="Chromosome"/>
</dbReference>
<dbReference type="CDD" id="cd16098">
    <property type="entry name" value="FliS"/>
    <property type="match status" value="1"/>
</dbReference>
<evidence type="ECO:0000256" key="1">
    <source>
        <dbReference type="ARBA" id="ARBA00004514"/>
    </source>
</evidence>
<dbReference type="InterPro" id="IPR003713">
    <property type="entry name" value="FliS"/>
</dbReference>